<dbReference type="PROSITE" id="PS51318">
    <property type="entry name" value="TAT"/>
    <property type="match status" value="1"/>
</dbReference>
<evidence type="ECO:0000259" key="2">
    <source>
        <dbReference type="Pfam" id="PF01979"/>
    </source>
</evidence>
<dbReference type="GO" id="GO:0016810">
    <property type="term" value="F:hydrolase activity, acting on carbon-nitrogen (but not peptide) bonds"/>
    <property type="evidence" value="ECO:0007669"/>
    <property type="project" value="InterPro"/>
</dbReference>
<dbReference type="AlphaFoldDB" id="A0A2D0AXB6"/>
<feature type="domain" description="Amidohydrolase-related" evidence="2">
    <location>
        <begin position="406"/>
        <end position="497"/>
    </location>
</feature>
<dbReference type="InterPro" id="IPR006680">
    <property type="entry name" value="Amidohydro-rel"/>
</dbReference>
<gene>
    <name evidence="3" type="ORF">B5D80_04670</name>
</gene>
<dbReference type="SUPFAM" id="SSF51338">
    <property type="entry name" value="Composite domain of metallo-dependent hydrolases"/>
    <property type="match status" value="1"/>
</dbReference>
<keyword evidence="1" id="KW-1133">Transmembrane helix</keyword>
<dbReference type="Pfam" id="PF01979">
    <property type="entry name" value="Amidohydro_1"/>
    <property type="match status" value="1"/>
</dbReference>
<dbReference type="Proteomes" id="UP000197174">
    <property type="component" value="Unassembled WGS sequence"/>
</dbReference>
<dbReference type="RefSeq" id="WP_088642503.1">
    <property type="nucleotide sequence ID" value="NZ_MZMV01000005.1"/>
</dbReference>
<dbReference type="PANTHER" id="PTHR43135:SF3">
    <property type="entry name" value="ALPHA-D-RIBOSE 1-METHYLPHOSPHONATE 5-TRIPHOSPHATE DIPHOSPHATASE"/>
    <property type="match status" value="1"/>
</dbReference>
<proteinExistence type="predicted"/>
<dbReference type="Gene3D" id="2.30.40.10">
    <property type="entry name" value="Urease, subunit C, domain 1"/>
    <property type="match status" value="1"/>
</dbReference>
<keyword evidence="1" id="KW-0472">Membrane</keyword>
<evidence type="ECO:0000256" key="1">
    <source>
        <dbReference type="SAM" id="Phobius"/>
    </source>
</evidence>
<protein>
    <recommendedName>
        <fullName evidence="2">Amidohydrolase-related domain-containing protein</fullName>
    </recommendedName>
</protein>
<keyword evidence="4" id="KW-1185">Reference proteome</keyword>
<keyword evidence="1" id="KW-0812">Transmembrane</keyword>
<dbReference type="PANTHER" id="PTHR43135">
    <property type="entry name" value="ALPHA-D-RIBOSE 1-METHYLPHOSPHONATE 5-TRIPHOSPHATE DIPHOSPHATASE"/>
    <property type="match status" value="1"/>
</dbReference>
<evidence type="ECO:0000313" key="3">
    <source>
        <dbReference type="EMBL" id="OWV11582.1"/>
    </source>
</evidence>
<comment type="caution">
    <text evidence="3">The sequence shown here is derived from an EMBL/GenBank/DDBJ whole genome shotgun (WGS) entry which is preliminary data.</text>
</comment>
<feature type="transmembrane region" description="Helical" evidence="1">
    <location>
        <begin position="18"/>
        <end position="39"/>
    </location>
</feature>
<dbReference type="Gene3D" id="3.40.50.10910">
    <property type="entry name" value="Amidohydrolase"/>
    <property type="match status" value="1"/>
</dbReference>
<organism evidence="3 4">
    <name type="scientific">Micromonospora wenchangensis</name>
    <dbReference type="NCBI Taxonomy" id="1185415"/>
    <lineage>
        <taxon>Bacteria</taxon>
        <taxon>Bacillati</taxon>
        <taxon>Actinomycetota</taxon>
        <taxon>Actinomycetes</taxon>
        <taxon>Micromonosporales</taxon>
        <taxon>Micromonosporaceae</taxon>
        <taxon>Micromonospora</taxon>
    </lineage>
</organism>
<dbReference type="InterPro" id="IPR051781">
    <property type="entry name" value="Metallo-dep_Hydrolase"/>
</dbReference>
<evidence type="ECO:0000313" key="4">
    <source>
        <dbReference type="Proteomes" id="UP000197174"/>
    </source>
</evidence>
<accession>A0A2D0AXB6</accession>
<dbReference type="InterPro" id="IPR006311">
    <property type="entry name" value="TAT_signal"/>
</dbReference>
<dbReference type="InterPro" id="IPR032466">
    <property type="entry name" value="Metal_Hydrolase"/>
</dbReference>
<dbReference type="EMBL" id="MZMV01000005">
    <property type="protein sequence ID" value="OWV11582.1"/>
    <property type="molecule type" value="Genomic_DNA"/>
</dbReference>
<sequence>MSDDSAKAAQPRRTRRRFLAMGGGAIMAAAVGVPVTRALTKRDPDRVVFPTAPPIRIDNVTVIDPIDGSRRPRQSVLVRDGRITAVTNSAAATTADVRAVDGAGRFVVPGYNNMHVHTLQGADARSYLATMLAEGVTGMRQMAASEDLLRYRAESRLPLTEYAPALLAMPGALISPFNAGSADDARAEVKRQKEQGADFIKIVVYDREPFLAALEQAREEGLVTAGHLPPDVSVTEASKLGYRSIEHFGTGSNIWINCSTRYDTLWGREQAALPIPQWVLGLPLADEVMAGQQNKRLINPAAFAREEAVALLGQALDTFDEAKARELARTFVANGTWQTPTLVRLRTQYLADAPEYRQDPGFALMSSDERAERQDVLKTFDSLPATTHDIYRKAYELCKRMVGIFHDATVPMMTGTDGQGATPGQTMRLEFGEWAAAGIPPLDILRAATTGPAAYLGRSDRMGRIAAGMDADFLLLDADPLTDAANLSSVSAVIRAGHHLTRDQIQAVADQAATGDHAAGLRTVTCC</sequence>
<dbReference type="Gene3D" id="3.20.20.140">
    <property type="entry name" value="Metal-dependent hydrolases"/>
    <property type="match status" value="1"/>
</dbReference>
<reference evidence="3 4" key="1">
    <citation type="submission" date="2017-03" db="EMBL/GenBank/DDBJ databases">
        <title>Whole genome sequence of Micromonospora wenchangensis, isolated from mangrove soil.</title>
        <authorList>
            <person name="Yang H."/>
        </authorList>
    </citation>
    <scope>NUCLEOTIDE SEQUENCE [LARGE SCALE GENOMIC DNA]</scope>
    <source>
        <strain evidence="3 4">CCTCC AA 2012002</strain>
    </source>
</reference>
<dbReference type="SUPFAM" id="SSF51556">
    <property type="entry name" value="Metallo-dependent hydrolases"/>
    <property type="match status" value="1"/>
</dbReference>
<name>A0A2D0AXB6_9ACTN</name>
<dbReference type="InterPro" id="IPR011059">
    <property type="entry name" value="Metal-dep_hydrolase_composite"/>
</dbReference>
<dbReference type="OrthoDB" id="3514520at2"/>